<protein>
    <submittedName>
        <fullName evidence="2">Conotoxin</fullName>
    </submittedName>
</protein>
<evidence type="ECO:0000256" key="1">
    <source>
        <dbReference type="SAM" id="SignalP"/>
    </source>
</evidence>
<feature type="signal peptide" evidence="1">
    <location>
        <begin position="1"/>
        <end position="21"/>
    </location>
</feature>
<proteinExistence type="evidence at transcript level"/>
<evidence type="ECO:0000313" key="2">
    <source>
        <dbReference type="EMBL" id="ATF27609.1"/>
    </source>
</evidence>
<accession>A0A291C2B4</accession>
<dbReference type="EMBL" id="MF576775">
    <property type="protein sequence ID" value="ATF27609.1"/>
    <property type="molecule type" value="mRNA"/>
</dbReference>
<sequence length="97" mass="10879">MFGHTSVNFLLLSIMVFGMVATVICSCGEIVSDESCEQPGEKICSCSNHVCCVNPPYSDYCMTWRACYAITVGFGFSRRRAIQMQERFLRMTRGLAD</sequence>
<reference evidence="2" key="2">
    <citation type="submission" date="2017-07" db="EMBL/GenBank/DDBJ databases">
        <authorList>
            <person name="Sun Z.S."/>
            <person name="Albrecht U."/>
            <person name="Echele G."/>
            <person name="Lee C.C."/>
        </authorList>
    </citation>
    <scope>NUCLEOTIDE SEQUENCE</scope>
    <source>
        <strain evidence="2">I4_Ps12.1ii</strain>
    </source>
</reference>
<reference evidence="2" key="1">
    <citation type="journal article" date="2017" name="Genome Biol. Evol.">
        <title>Divergence of the Venom Exogene Repertoire in Two Sister Species of Turriconus.</title>
        <authorList>
            <person name="Li Q."/>
            <person name="Barghi N."/>
            <person name="Lu A."/>
            <person name="Fedosov A.E."/>
            <person name="Bandyopadhyay P.K."/>
            <person name="Lluisma A.O."/>
            <person name="Concepcion G.P."/>
            <person name="Yandell M."/>
            <person name="Olivera B.M."/>
            <person name="Safavi-Hemami H."/>
        </authorList>
    </citation>
    <scope>NUCLEOTIDE SEQUENCE</scope>
    <source>
        <strain evidence="2">I4_Ps12.1ii</strain>
    </source>
</reference>
<feature type="chain" id="PRO_5012764593" evidence="1">
    <location>
        <begin position="22"/>
        <end position="97"/>
    </location>
</feature>
<organism evidence="2">
    <name type="scientific">Conus praecellens</name>
    <name type="common">Admirable cone</name>
    <dbReference type="NCBI Taxonomy" id="128530"/>
    <lineage>
        <taxon>Eukaryota</taxon>
        <taxon>Metazoa</taxon>
        <taxon>Spiralia</taxon>
        <taxon>Lophotrochozoa</taxon>
        <taxon>Mollusca</taxon>
        <taxon>Gastropoda</taxon>
        <taxon>Caenogastropoda</taxon>
        <taxon>Neogastropoda</taxon>
        <taxon>Conoidea</taxon>
        <taxon>Conidae</taxon>
        <taxon>Conus</taxon>
        <taxon>Turriconus</taxon>
    </lineage>
</organism>
<keyword evidence="1" id="KW-0732">Signal</keyword>
<dbReference type="AlphaFoldDB" id="A0A291C2B4"/>
<name>A0A291C2B4_CONPC</name>